<evidence type="ECO:0000313" key="1">
    <source>
        <dbReference type="EMBL" id="JAD47315.1"/>
    </source>
</evidence>
<dbReference type="EMBL" id="GBRH01250580">
    <property type="protein sequence ID" value="JAD47315.1"/>
    <property type="molecule type" value="Transcribed_RNA"/>
</dbReference>
<accession>A0A0A9AEC6</accession>
<organism evidence="1">
    <name type="scientific">Arundo donax</name>
    <name type="common">Giant reed</name>
    <name type="synonym">Donax arundinaceus</name>
    <dbReference type="NCBI Taxonomy" id="35708"/>
    <lineage>
        <taxon>Eukaryota</taxon>
        <taxon>Viridiplantae</taxon>
        <taxon>Streptophyta</taxon>
        <taxon>Embryophyta</taxon>
        <taxon>Tracheophyta</taxon>
        <taxon>Spermatophyta</taxon>
        <taxon>Magnoliopsida</taxon>
        <taxon>Liliopsida</taxon>
        <taxon>Poales</taxon>
        <taxon>Poaceae</taxon>
        <taxon>PACMAD clade</taxon>
        <taxon>Arundinoideae</taxon>
        <taxon>Arundineae</taxon>
        <taxon>Arundo</taxon>
    </lineage>
</organism>
<proteinExistence type="predicted"/>
<reference evidence="1" key="2">
    <citation type="journal article" date="2015" name="Data Brief">
        <title>Shoot transcriptome of the giant reed, Arundo donax.</title>
        <authorList>
            <person name="Barrero R.A."/>
            <person name="Guerrero F.D."/>
            <person name="Moolhuijzen P."/>
            <person name="Goolsby J.A."/>
            <person name="Tidwell J."/>
            <person name="Bellgard S.E."/>
            <person name="Bellgard M.I."/>
        </authorList>
    </citation>
    <scope>NUCLEOTIDE SEQUENCE</scope>
    <source>
        <tissue evidence="1">Shoot tissue taken approximately 20 cm above the soil surface</tissue>
    </source>
</reference>
<sequence length="18" mass="2153">MGRFGELCFSFLFLSVWL</sequence>
<reference evidence="1" key="1">
    <citation type="submission" date="2014-09" db="EMBL/GenBank/DDBJ databases">
        <authorList>
            <person name="Magalhaes I.L.F."/>
            <person name="Oliveira U."/>
            <person name="Santos F.R."/>
            <person name="Vidigal T.H.D.A."/>
            <person name="Brescovit A.D."/>
            <person name="Santos A.J."/>
        </authorList>
    </citation>
    <scope>NUCLEOTIDE SEQUENCE</scope>
    <source>
        <tissue evidence="1">Shoot tissue taken approximately 20 cm above the soil surface</tissue>
    </source>
</reference>
<name>A0A0A9AEC6_ARUDO</name>
<dbReference type="AlphaFoldDB" id="A0A0A9AEC6"/>
<protein>
    <submittedName>
        <fullName evidence="1">Uncharacterized protein</fullName>
    </submittedName>
</protein>